<organism evidence="1 2">
    <name type="scientific">Deinococcus irradiatisoli</name>
    <dbReference type="NCBI Taxonomy" id="2202254"/>
    <lineage>
        <taxon>Bacteria</taxon>
        <taxon>Thermotogati</taxon>
        <taxon>Deinococcota</taxon>
        <taxon>Deinococci</taxon>
        <taxon>Deinococcales</taxon>
        <taxon>Deinococcaceae</taxon>
        <taxon>Deinococcus</taxon>
    </lineage>
</organism>
<dbReference type="KEGG" id="dez:DKM44_13435"/>
<gene>
    <name evidence="1" type="ORF">DKM44_13435</name>
</gene>
<name>A0A2Z3JIB6_9DEIO</name>
<dbReference type="OrthoDB" id="71335at2"/>
<accession>A0A2Z3JIB6</accession>
<evidence type="ECO:0008006" key="3">
    <source>
        <dbReference type="Google" id="ProtNLM"/>
    </source>
</evidence>
<dbReference type="EMBL" id="CP029494">
    <property type="protein sequence ID" value="AWN24685.1"/>
    <property type="molecule type" value="Genomic_DNA"/>
</dbReference>
<dbReference type="Proteomes" id="UP000245368">
    <property type="component" value="Chromosome"/>
</dbReference>
<dbReference type="PROSITE" id="PS51257">
    <property type="entry name" value="PROKAR_LIPOPROTEIN"/>
    <property type="match status" value="1"/>
</dbReference>
<evidence type="ECO:0000313" key="2">
    <source>
        <dbReference type="Proteomes" id="UP000245368"/>
    </source>
</evidence>
<keyword evidence="2" id="KW-1185">Reference proteome</keyword>
<dbReference type="AlphaFoldDB" id="A0A2Z3JIB6"/>
<reference evidence="1 2" key="1">
    <citation type="submission" date="2018-05" db="EMBL/GenBank/DDBJ databases">
        <title>Complete Genome Sequence of Deinococcus sp. strain 17bor-2.</title>
        <authorList>
            <person name="Srinivasan S."/>
        </authorList>
    </citation>
    <scope>NUCLEOTIDE SEQUENCE [LARGE SCALE GENOMIC DNA]</scope>
    <source>
        <strain evidence="1 2">17bor-2</strain>
    </source>
</reference>
<protein>
    <recommendedName>
        <fullName evidence="3">Cytochrome c domain-containing protein</fullName>
    </recommendedName>
</protein>
<sequence length="130" mass="13949">MPAFRLIAIRQLHYDVGEPLWQYSAGVMACTFCHVNAGGGAPWNPFGQALQKGFQSAPTQKFADVLYTVLAANADADADGYPDAVEVFAHTLPGDASSHPERPLAELEAAFEEAGGVKQYAPQKGKVRSR</sequence>
<proteinExistence type="predicted"/>
<evidence type="ECO:0000313" key="1">
    <source>
        <dbReference type="EMBL" id="AWN24685.1"/>
    </source>
</evidence>